<proteinExistence type="inferred from homology"/>
<dbReference type="InterPro" id="IPR011009">
    <property type="entry name" value="Kinase-like_dom_sf"/>
</dbReference>
<sequence>MAEVEILAERLVAKGFAVTSLEQVTGGCICIAGIATLRDGGRIFAKTLANADVFDVEAAGLSALARLGGVRVPAVVHASTNLLVLEALCPRGEDEQFWEQLARMVAALHTSTVSDRFGWHRDGWHGRMRQENAWSTDGYEFFAEHRILRWLREELVLAEFDRDQRTAVERLCSALPELVPPHPPSLTHGDMWPGNILADGFGMPALIDPAVSFSWPEIDLAALWCQPRPPASGRFFAVYEELARPCEG</sequence>
<organism evidence="2 3">
    <name type="scientific">Nocardia bhagyanarayanae</name>
    <dbReference type="NCBI Taxonomy" id="1215925"/>
    <lineage>
        <taxon>Bacteria</taxon>
        <taxon>Bacillati</taxon>
        <taxon>Actinomycetota</taxon>
        <taxon>Actinomycetes</taxon>
        <taxon>Mycobacteriales</taxon>
        <taxon>Nocardiaceae</taxon>
        <taxon>Nocardia</taxon>
    </lineage>
</organism>
<dbReference type="PANTHER" id="PTHR12149">
    <property type="entry name" value="FRUCTOSAMINE 3 KINASE-RELATED PROTEIN"/>
    <property type="match status" value="1"/>
</dbReference>
<dbReference type="Gene3D" id="3.30.200.20">
    <property type="entry name" value="Phosphorylase Kinase, domain 1"/>
    <property type="match status" value="1"/>
</dbReference>
<accession>A0A543FHS8</accession>
<name>A0A543FHS8_9NOCA</name>
<dbReference type="PANTHER" id="PTHR12149:SF8">
    <property type="entry name" value="PROTEIN-RIBULOSAMINE 3-KINASE"/>
    <property type="match status" value="1"/>
</dbReference>
<evidence type="ECO:0000256" key="1">
    <source>
        <dbReference type="PIRNR" id="PIRNR006221"/>
    </source>
</evidence>
<dbReference type="SUPFAM" id="SSF56112">
    <property type="entry name" value="Protein kinase-like (PK-like)"/>
    <property type="match status" value="1"/>
</dbReference>
<comment type="caution">
    <text evidence="2">The sequence shown here is derived from an EMBL/GenBank/DDBJ whole genome shotgun (WGS) entry which is preliminary data.</text>
</comment>
<dbReference type="PIRSF" id="PIRSF006221">
    <property type="entry name" value="Ketosamine-3-kinase"/>
    <property type="match status" value="1"/>
</dbReference>
<dbReference type="Pfam" id="PF03881">
    <property type="entry name" value="Fructosamin_kin"/>
    <property type="match status" value="1"/>
</dbReference>
<comment type="similarity">
    <text evidence="1">Belongs to the fructosamine kinase family.</text>
</comment>
<reference evidence="2 3" key="1">
    <citation type="submission" date="2019-06" db="EMBL/GenBank/DDBJ databases">
        <title>Sequencing the genomes of 1000 actinobacteria strains.</title>
        <authorList>
            <person name="Klenk H.-P."/>
        </authorList>
    </citation>
    <scope>NUCLEOTIDE SEQUENCE [LARGE SCALE GENOMIC DNA]</scope>
    <source>
        <strain evidence="2 3">DSM 103495</strain>
    </source>
</reference>
<keyword evidence="1" id="KW-0808">Transferase</keyword>
<keyword evidence="1 2" id="KW-0418">Kinase</keyword>
<keyword evidence="3" id="KW-1185">Reference proteome</keyword>
<gene>
    <name evidence="2" type="ORF">FB390_4986</name>
</gene>
<dbReference type="Proteomes" id="UP000316331">
    <property type="component" value="Unassembled WGS sequence"/>
</dbReference>
<protein>
    <submittedName>
        <fullName evidence="2">Fructosamine-3-kinase</fullName>
    </submittedName>
</protein>
<dbReference type="GO" id="GO:0016301">
    <property type="term" value="F:kinase activity"/>
    <property type="evidence" value="ECO:0007669"/>
    <property type="project" value="UniProtKB-UniRule"/>
</dbReference>
<dbReference type="EMBL" id="VFPG01000001">
    <property type="protein sequence ID" value="TQM33264.1"/>
    <property type="molecule type" value="Genomic_DNA"/>
</dbReference>
<evidence type="ECO:0000313" key="2">
    <source>
        <dbReference type="EMBL" id="TQM33264.1"/>
    </source>
</evidence>
<dbReference type="AlphaFoldDB" id="A0A543FHS8"/>
<dbReference type="InterPro" id="IPR016477">
    <property type="entry name" value="Fructo-/Ketosamine-3-kinase"/>
</dbReference>
<dbReference type="Gene3D" id="3.90.1200.10">
    <property type="match status" value="1"/>
</dbReference>
<evidence type="ECO:0000313" key="3">
    <source>
        <dbReference type="Proteomes" id="UP000316331"/>
    </source>
</evidence>
<dbReference type="RefSeq" id="WP_185757156.1">
    <property type="nucleotide sequence ID" value="NZ_VFPG01000001.1"/>
</dbReference>